<organism evidence="4 5">
    <name type="scientific">Georgenia halophila</name>
    <dbReference type="NCBI Taxonomy" id="620889"/>
    <lineage>
        <taxon>Bacteria</taxon>
        <taxon>Bacillati</taxon>
        <taxon>Actinomycetota</taxon>
        <taxon>Actinomycetes</taxon>
        <taxon>Micrococcales</taxon>
        <taxon>Bogoriellaceae</taxon>
        <taxon>Georgenia</taxon>
    </lineage>
</organism>
<reference evidence="5" key="1">
    <citation type="journal article" date="2019" name="Int. J. Syst. Evol. Microbiol.">
        <title>The Global Catalogue of Microorganisms (GCM) 10K type strain sequencing project: providing services to taxonomists for standard genome sequencing and annotation.</title>
        <authorList>
            <consortium name="The Broad Institute Genomics Platform"/>
            <consortium name="The Broad Institute Genome Sequencing Center for Infectious Disease"/>
            <person name="Wu L."/>
            <person name="Ma J."/>
        </authorList>
    </citation>
    <scope>NUCLEOTIDE SEQUENCE [LARGE SCALE GENOMIC DNA]</scope>
    <source>
        <strain evidence="5">JCM 17810</strain>
    </source>
</reference>
<dbReference type="Gene3D" id="2.60.40.1240">
    <property type="match status" value="1"/>
</dbReference>
<proteinExistence type="predicted"/>
<evidence type="ECO:0000313" key="4">
    <source>
        <dbReference type="EMBL" id="GAA4432787.1"/>
    </source>
</evidence>
<evidence type="ECO:0000256" key="3">
    <source>
        <dbReference type="SAM" id="Phobius"/>
    </source>
</evidence>
<protein>
    <recommendedName>
        <fullName evidence="6">DUF4352 domain-containing protein</fullName>
    </recommendedName>
</protein>
<dbReference type="InterPro" id="IPR029050">
    <property type="entry name" value="Immunoprotect_excell_Ig-like"/>
</dbReference>
<keyword evidence="1" id="KW-0732">Signal</keyword>
<evidence type="ECO:0000313" key="5">
    <source>
        <dbReference type="Proteomes" id="UP001500622"/>
    </source>
</evidence>
<keyword evidence="3" id="KW-0472">Membrane</keyword>
<dbReference type="EMBL" id="BAABGN010000013">
    <property type="protein sequence ID" value="GAA4432787.1"/>
    <property type="molecule type" value="Genomic_DNA"/>
</dbReference>
<feature type="transmembrane region" description="Helical" evidence="3">
    <location>
        <begin position="74"/>
        <end position="93"/>
    </location>
</feature>
<feature type="compositionally biased region" description="Basic and acidic residues" evidence="2">
    <location>
        <begin position="15"/>
        <end position="46"/>
    </location>
</feature>
<dbReference type="Proteomes" id="UP001500622">
    <property type="component" value="Unassembled WGS sequence"/>
</dbReference>
<comment type="caution">
    <text evidence="4">The sequence shown here is derived from an EMBL/GenBank/DDBJ whole genome shotgun (WGS) entry which is preliminary data.</text>
</comment>
<evidence type="ECO:0000256" key="2">
    <source>
        <dbReference type="SAM" id="MobiDB-lite"/>
    </source>
</evidence>
<keyword evidence="5" id="KW-1185">Reference proteome</keyword>
<keyword evidence="3" id="KW-1133">Transmembrane helix</keyword>
<gene>
    <name evidence="4" type="ORF">GCM10023169_38930</name>
</gene>
<accession>A0ABP8LMW8</accession>
<feature type="compositionally biased region" description="Acidic residues" evidence="2">
    <location>
        <begin position="50"/>
        <end position="63"/>
    </location>
</feature>
<sequence length="279" mass="28809">MVLEQRPTPSNVPPRRGDDVEEVHHSDDQVEHRPEDPETTPEHEGSSLEELPDALHEDEDEDDRGAHDGRGRTVALGTVIVLAVVTAIIVGALTSGDDNAAPGAPGTPGEAVVEASSSVVPAAPAAGAPADGADVAPASLVVPVKDSATVGDFEVAFGRTDPDAVDEVEDGDGTYHDELSGDDVLVVATVTVRNVGDRPLDPAVDLLAGYLGADGREYDMLRGQFCMAEDSLYHVGNLAPGASVTGTVCQGMPAAAVDGGVWVLRPADDYGQVVHFAAR</sequence>
<feature type="region of interest" description="Disordered" evidence="2">
    <location>
        <begin position="1"/>
        <end position="70"/>
    </location>
</feature>
<evidence type="ECO:0008006" key="6">
    <source>
        <dbReference type="Google" id="ProtNLM"/>
    </source>
</evidence>
<evidence type="ECO:0000256" key="1">
    <source>
        <dbReference type="ARBA" id="ARBA00022729"/>
    </source>
</evidence>
<keyword evidence="3" id="KW-0812">Transmembrane</keyword>
<name>A0ABP8LMW8_9MICO</name>